<sequence length="56" mass="6309">MIHTCRKSVEPSILFIPVLKCGNDFPKENKTLSRTMLPSSRSEPVATEPVQVRVLQ</sequence>
<accession>A0A9K3H3L4</accession>
<comment type="caution">
    <text evidence="2">The sequence shown here is derived from an EMBL/GenBank/DDBJ whole genome shotgun (WGS) entry which is preliminary data.</text>
</comment>
<evidence type="ECO:0000256" key="1">
    <source>
        <dbReference type="SAM" id="MobiDB-lite"/>
    </source>
</evidence>
<organism evidence="2 3">
    <name type="scientific">Helianthus annuus</name>
    <name type="common">Common sunflower</name>
    <dbReference type="NCBI Taxonomy" id="4232"/>
    <lineage>
        <taxon>Eukaryota</taxon>
        <taxon>Viridiplantae</taxon>
        <taxon>Streptophyta</taxon>
        <taxon>Embryophyta</taxon>
        <taxon>Tracheophyta</taxon>
        <taxon>Spermatophyta</taxon>
        <taxon>Magnoliopsida</taxon>
        <taxon>eudicotyledons</taxon>
        <taxon>Gunneridae</taxon>
        <taxon>Pentapetalae</taxon>
        <taxon>asterids</taxon>
        <taxon>campanulids</taxon>
        <taxon>Asterales</taxon>
        <taxon>Asteraceae</taxon>
        <taxon>Asteroideae</taxon>
        <taxon>Heliantheae alliance</taxon>
        <taxon>Heliantheae</taxon>
        <taxon>Helianthus</taxon>
    </lineage>
</organism>
<reference evidence="2" key="1">
    <citation type="journal article" date="2017" name="Nature">
        <title>The sunflower genome provides insights into oil metabolism, flowering and Asterid evolution.</title>
        <authorList>
            <person name="Badouin H."/>
            <person name="Gouzy J."/>
            <person name="Grassa C.J."/>
            <person name="Murat F."/>
            <person name="Staton S.E."/>
            <person name="Cottret L."/>
            <person name="Lelandais-Briere C."/>
            <person name="Owens G.L."/>
            <person name="Carrere S."/>
            <person name="Mayjonade B."/>
            <person name="Legrand L."/>
            <person name="Gill N."/>
            <person name="Kane N.C."/>
            <person name="Bowers J.E."/>
            <person name="Hubner S."/>
            <person name="Bellec A."/>
            <person name="Berard A."/>
            <person name="Berges H."/>
            <person name="Blanchet N."/>
            <person name="Boniface M.C."/>
            <person name="Brunel D."/>
            <person name="Catrice O."/>
            <person name="Chaidir N."/>
            <person name="Claudel C."/>
            <person name="Donnadieu C."/>
            <person name="Faraut T."/>
            <person name="Fievet G."/>
            <person name="Helmstetter N."/>
            <person name="King M."/>
            <person name="Knapp S.J."/>
            <person name="Lai Z."/>
            <person name="Le Paslier M.C."/>
            <person name="Lippi Y."/>
            <person name="Lorenzon L."/>
            <person name="Mandel J.R."/>
            <person name="Marage G."/>
            <person name="Marchand G."/>
            <person name="Marquand E."/>
            <person name="Bret-Mestries E."/>
            <person name="Morien E."/>
            <person name="Nambeesan S."/>
            <person name="Nguyen T."/>
            <person name="Pegot-Espagnet P."/>
            <person name="Pouilly N."/>
            <person name="Raftis F."/>
            <person name="Sallet E."/>
            <person name="Schiex T."/>
            <person name="Thomas J."/>
            <person name="Vandecasteele C."/>
            <person name="Vares D."/>
            <person name="Vear F."/>
            <person name="Vautrin S."/>
            <person name="Crespi M."/>
            <person name="Mangin B."/>
            <person name="Burke J.M."/>
            <person name="Salse J."/>
            <person name="Munos S."/>
            <person name="Vincourt P."/>
            <person name="Rieseberg L.H."/>
            <person name="Langlade N.B."/>
        </authorList>
    </citation>
    <scope>NUCLEOTIDE SEQUENCE</scope>
    <source>
        <tissue evidence="2">Leaves</tissue>
    </source>
</reference>
<evidence type="ECO:0000313" key="2">
    <source>
        <dbReference type="EMBL" id="KAF5765161.1"/>
    </source>
</evidence>
<dbReference type="Proteomes" id="UP000215914">
    <property type="component" value="Unassembled WGS sequence"/>
</dbReference>
<proteinExistence type="predicted"/>
<name>A0A9K3H3L4_HELAN</name>
<dbReference type="EMBL" id="MNCJ02000330">
    <property type="protein sequence ID" value="KAF5765161.1"/>
    <property type="molecule type" value="Genomic_DNA"/>
</dbReference>
<protein>
    <submittedName>
        <fullName evidence="2">Uncharacterized protein</fullName>
    </submittedName>
</protein>
<keyword evidence="3" id="KW-1185">Reference proteome</keyword>
<dbReference type="AlphaFoldDB" id="A0A9K3H3L4"/>
<dbReference type="Gramene" id="mRNA:HanXRQr2_Chr15g0700501">
    <property type="protein sequence ID" value="CDS:HanXRQr2_Chr15g0700501.1"/>
    <property type="gene ID" value="HanXRQr2_Chr15g0700501"/>
</dbReference>
<reference evidence="2" key="2">
    <citation type="submission" date="2020-06" db="EMBL/GenBank/DDBJ databases">
        <title>Helianthus annuus Genome sequencing and assembly Release 2.</title>
        <authorList>
            <person name="Gouzy J."/>
            <person name="Langlade N."/>
            <person name="Munos S."/>
        </authorList>
    </citation>
    <scope>NUCLEOTIDE SEQUENCE</scope>
    <source>
        <tissue evidence="2">Leaves</tissue>
    </source>
</reference>
<gene>
    <name evidence="2" type="ORF">HanXRQr2_Chr15g0700501</name>
</gene>
<evidence type="ECO:0000313" key="3">
    <source>
        <dbReference type="Proteomes" id="UP000215914"/>
    </source>
</evidence>
<feature type="region of interest" description="Disordered" evidence="1">
    <location>
        <begin position="35"/>
        <end position="56"/>
    </location>
</feature>